<proteinExistence type="predicted"/>
<name>A0A542UJS3_9ACTN</name>
<keyword evidence="4" id="KW-1185">Reference proteome</keyword>
<feature type="chain" id="PRO_5021878810" description="Bacterial Ig domain-containing protein" evidence="2">
    <location>
        <begin position="34"/>
        <end position="188"/>
    </location>
</feature>
<dbReference type="Proteomes" id="UP000318103">
    <property type="component" value="Unassembled WGS sequence"/>
</dbReference>
<feature type="signal peptide" evidence="2">
    <location>
        <begin position="1"/>
        <end position="33"/>
    </location>
</feature>
<keyword evidence="2" id="KW-0732">Signal</keyword>
<evidence type="ECO:0008006" key="5">
    <source>
        <dbReference type="Google" id="ProtNLM"/>
    </source>
</evidence>
<feature type="compositionally biased region" description="Low complexity" evidence="1">
    <location>
        <begin position="32"/>
        <end position="78"/>
    </location>
</feature>
<dbReference type="OrthoDB" id="4258232at2"/>
<dbReference type="AlphaFoldDB" id="A0A542UJS3"/>
<organism evidence="3 4">
    <name type="scientific">Streptomyces puniciscabiei</name>
    <dbReference type="NCBI Taxonomy" id="164348"/>
    <lineage>
        <taxon>Bacteria</taxon>
        <taxon>Bacillati</taxon>
        <taxon>Actinomycetota</taxon>
        <taxon>Actinomycetes</taxon>
        <taxon>Kitasatosporales</taxon>
        <taxon>Streptomycetaceae</taxon>
        <taxon>Streptomyces</taxon>
    </lineage>
</organism>
<evidence type="ECO:0000313" key="4">
    <source>
        <dbReference type="Proteomes" id="UP000318103"/>
    </source>
</evidence>
<dbReference type="InterPro" id="IPR017868">
    <property type="entry name" value="Filamin/ABP280_repeat-like"/>
</dbReference>
<dbReference type="RefSeq" id="WP_142218852.1">
    <property type="nucleotide sequence ID" value="NZ_JBPJFI010000001.1"/>
</dbReference>
<evidence type="ECO:0000313" key="3">
    <source>
        <dbReference type="EMBL" id="TQK99321.1"/>
    </source>
</evidence>
<gene>
    <name evidence="3" type="ORF">FB563_4391</name>
</gene>
<feature type="region of interest" description="Disordered" evidence="1">
    <location>
        <begin position="32"/>
        <end position="95"/>
    </location>
</feature>
<dbReference type="PROSITE" id="PS50194">
    <property type="entry name" value="FILAMIN_REPEAT"/>
    <property type="match status" value="1"/>
</dbReference>
<comment type="caution">
    <text evidence="3">The sequence shown here is derived from an EMBL/GenBank/DDBJ whole genome shotgun (WGS) entry which is preliminary data.</text>
</comment>
<evidence type="ECO:0000256" key="2">
    <source>
        <dbReference type="SAM" id="SignalP"/>
    </source>
</evidence>
<reference evidence="3 4" key="1">
    <citation type="submission" date="2019-06" db="EMBL/GenBank/DDBJ databases">
        <title>Sequencing the genomes of 1000 actinobacteria strains.</title>
        <authorList>
            <person name="Klenk H.-P."/>
        </authorList>
    </citation>
    <scope>NUCLEOTIDE SEQUENCE [LARGE SCALE GENOMIC DNA]</scope>
    <source>
        <strain evidence="3 4">DSM 41929</strain>
    </source>
</reference>
<dbReference type="EMBL" id="VFNX01000001">
    <property type="protein sequence ID" value="TQK99321.1"/>
    <property type="molecule type" value="Genomic_DNA"/>
</dbReference>
<evidence type="ECO:0000256" key="1">
    <source>
        <dbReference type="SAM" id="MobiDB-lite"/>
    </source>
</evidence>
<accession>A0A542UJS3</accession>
<sequence length="188" mass="19722">MNSELRHHRYGRALGAGVLSVALLSGGTTGAFAATSTPTPTPSPTRTGMPTPTRTGMPTPTRTGMPTPTRTGMPTAMPSVTRTGKPSVKPSRTPAAMGSITVRANRKAVKVGNTVVFIGRVRGVKSGSTLVLQHLHNGKWTTLRTTAVVNKNGTYTIRRTFTTKGTEQVRVSTKSGTLHSSPVTVTVS</sequence>
<protein>
    <recommendedName>
        <fullName evidence="5">Bacterial Ig domain-containing protein</fullName>
    </recommendedName>
</protein>